<feature type="domain" description="Polysaccharide pyruvyl transferase" evidence="1">
    <location>
        <begin position="30"/>
        <end position="285"/>
    </location>
</feature>
<accession>A0A0K0X7E6</accession>
<dbReference type="PANTHER" id="PTHR36836:SF1">
    <property type="entry name" value="COLANIC ACID BIOSYNTHESIS PROTEIN WCAK"/>
    <property type="match status" value="1"/>
</dbReference>
<reference evidence="2 3" key="1">
    <citation type="submission" date="2015-07" db="EMBL/GenBank/DDBJ databases">
        <title>Complete genome sequence of Mycobacterium goodii X7B, a facultative thermophilic biodesulfurizing bacterium.</title>
        <authorList>
            <person name="Yu B."/>
            <person name="Li F."/>
            <person name="Xu P."/>
        </authorList>
    </citation>
    <scope>NUCLEOTIDE SEQUENCE [LARGE SCALE GENOMIC DNA]</scope>
    <source>
        <strain evidence="2 3">X7B</strain>
    </source>
</reference>
<name>A0A0K0X7E6_MYCGD</name>
<evidence type="ECO:0000259" key="1">
    <source>
        <dbReference type="Pfam" id="PF04230"/>
    </source>
</evidence>
<protein>
    <submittedName>
        <fullName evidence="2">Polysaccharide pyruvyl transferase</fullName>
    </submittedName>
</protein>
<dbReference type="STRING" id="134601.AFA91_16845"/>
<dbReference type="PANTHER" id="PTHR36836">
    <property type="entry name" value="COLANIC ACID BIOSYNTHESIS PROTEIN WCAK"/>
    <property type="match status" value="1"/>
</dbReference>
<dbReference type="PATRIC" id="fig|134601.6.peg.3499"/>
<evidence type="ECO:0000313" key="3">
    <source>
        <dbReference type="Proteomes" id="UP000062255"/>
    </source>
</evidence>
<dbReference type="AlphaFoldDB" id="A0A0K0X7E6"/>
<dbReference type="InterPro" id="IPR007345">
    <property type="entry name" value="Polysacch_pyruvyl_Trfase"/>
</dbReference>
<evidence type="ECO:0000313" key="2">
    <source>
        <dbReference type="EMBL" id="AKS33297.1"/>
    </source>
</evidence>
<dbReference type="Pfam" id="PF04230">
    <property type="entry name" value="PS_pyruv_trans"/>
    <property type="match status" value="1"/>
</dbReference>
<dbReference type="GO" id="GO:0016740">
    <property type="term" value="F:transferase activity"/>
    <property type="evidence" value="ECO:0007669"/>
    <property type="project" value="UniProtKB-KW"/>
</dbReference>
<dbReference type="EMBL" id="CP012150">
    <property type="protein sequence ID" value="AKS33297.1"/>
    <property type="molecule type" value="Genomic_DNA"/>
</dbReference>
<gene>
    <name evidence="2" type="ORF">AFA91_16845</name>
</gene>
<dbReference type="KEGG" id="mgo:AFA91_16845"/>
<dbReference type="RefSeq" id="WP_049745719.1">
    <property type="nucleotide sequence ID" value="NZ_CP012150.1"/>
</dbReference>
<organism evidence="2 3">
    <name type="scientific">Mycolicibacterium goodii</name>
    <name type="common">Mycobacterium goodii</name>
    <dbReference type="NCBI Taxonomy" id="134601"/>
    <lineage>
        <taxon>Bacteria</taxon>
        <taxon>Bacillati</taxon>
        <taxon>Actinomycetota</taxon>
        <taxon>Actinomycetes</taxon>
        <taxon>Mycobacteriales</taxon>
        <taxon>Mycobacteriaceae</taxon>
        <taxon>Mycolicibacterium</taxon>
    </lineage>
</organism>
<proteinExistence type="predicted"/>
<keyword evidence="2" id="KW-0808">Transferase</keyword>
<sequence>MSLNRAADRSAAATSSTPTVGYLGWHGRGNLGDDAIYDAVRAQLPGAGFVDLPVLPGERVRATVTGVNRTLRRSAQVIGGGTLIGRRHWRRLSGRGMKLTVAQGSYAIGVGVEDPVFEGRRSGSGPDELKRWIPLLSRFRVVSVRGPRSAELLADAGLDVTVAGDPALSLARPDEAPQDGLIGVNLGFGDDLWGHDPAGVAHQISLAVRDLSTRGYRFVGILMNGSDRRWTEQALAGTGARIVTPVDAGAAAAELARCSAVIVSRLHAGILAALSETPVISLEYQPKCRDFAMSIGDERSLIRTDELTASAVVERVLAALDDAVAIRAGTGAAVDELRTRLHADYGILRTDLGLSVP</sequence>
<dbReference type="Proteomes" id="UP000062255">
    <property type="component" value="Chromosome"/>
</dbReference>